<evidence type="ECO:0000256" key="3">
    <source>
        <dbReference type="ARBA" id="ARBA00023235"/>
    </source>
</evidence>
<dbReference type="Pfam" id="PF01263">
    <property type="entry name" value="Aldose_epim"/>
    <property type="match status" value="1"/>
</dbReference>
<comment type="similarity">
    <text evidence="2 4">Belongs to the glucose-6-phosphate 1-epimerase family.</text>
</comment>
<dbReference type="GO" id="GO:0047938">
    <property type="term" value="F:glucose-6-phosphate 1-epimerase activity"/>
    <property type="evidence" value="ECO:0007669"/>
    <property type="project" value="UniProtKB-EC"/>
</dbReference>
<comment type="caution">
    <text evidence="5">The sequence shown here is derived from an EMBL/GenBank/DDBJ whole genome shotgun (WGS) entry which is preliminary data.</text>
</comment>
<dbReference type="Proteomes" id="UP000562492">
    <property type="component" value="Unassembled WGS sequence"/>
</dbReference>
<proteinExistence type="inferred from homology"/>
<dbReference type="CDD" id="cd09020">
    <property type="entry name" value="D-hex-6-P-epi_like"/>
    <property type="match status" value="1"/>
</dbReference>
<keyword evidence="6" id="KW-1185">Reference proteome</keyword>
<name>A0ABR6R9Y8_9BURK</name>
<dbReference type="InterPro" id="IPR008183">
    <property type="entry name" value="Aldose_1/G6P_1-epimerase"/>
</dbReference>
<dbReference type="PANTHER" id="PTHR11122:SF13">
    <property type="entry name" value="GLUCOSE-6-PHOSPHATE 1-EPIMERASE"/>
    <property type="match status" value="1"/>
</dbReference>
<dbReference type="InterPro" id="IPR025532">
    <property type="entry name" value="G6P_1-epimerase"/>
</dbReference>
<sequence>MDNTYGWAALVWEGFPAWYKQWADGSSLVVAEQGAQVLSWKTADGREHLYLSPASARDGKTAIRGGVPVCFPQFNTRGPLPKHGFVRNLGWQVAECGAQHIALRLQDGPATRQFWPEAFDAVLRAEVGANSLVITLDVRNTGSTPWAMTCALHSYLEVDDITQTQLWGLQGAACWDALADTRFAEAAAQIDFGAAPGAGFDRVFSTPGAGDKLLQISQQTTHNGRSMTIQNSANASEVVVWNPGAALSQELADMPDDGWRQMLCVEAASIDAPVTLAPGQPWRLVQTLTTAGA</sequence>
<organism evidence="5 6">
    <name type="scientific">Comamonas odontotermitis</name>
    <dbReference type="NCBI Taxonomy" id="379895"/>
    <lineage>
        <taxon>Bacteria</taxon>
        <taxon>Pseudomonadati</taxon>
        <taxon>Pseudomonadota</taxon>
        <taxon>Betaproteobacteria</taxon>
        <taxon>Burkholderiales</taxon>
        <taxon>Comamonadaceae</taxon>
        <taxon>Comamonas</taxon>
    </lineage>
</organism>
<accession>A0ABR6R9Y8</accession>
<evidence type="ECO:0000256" key="2">
    <source>
        <dbReference type="ARBA" id="ARBA00005866"/>
    </source>
</evidence>
<protein>
    <recommendedName>
        <fullName evidence="4">Putative glucose-6-phosphate 1-epimerase</fullName>
        <ecNumber evidence="4">5.1.3.15</ecNumber>
    </recommendedName>
</protein>
<keyword evidence="3 4" id="KW-0413">Isomerase</keyword>
<evidence type="ECO:0000313" key="5">
    <source>
        <dbReference type="EMBL" id="MBB6575962.1"/>
    </source>
</evidence>
<dbReference type="EC" id="5.1.3.15" evidence="4"/>
<dbReference type="RefSeq" id="WP_184704012.1">
    <property type="nucleotide sequence ID" value="NZ_JACHKZ010000001.1"/>
</dbReference>
<dbReference type="PIRSF" id="PIRSF016020">
    <property type="entry name" value="PHexose_mutarotase"/>
    <property type="match status" value="1"/>
</dbReference>
<comment type="catalytic activity">
    <reaction evidence="1">
        <text>alpha-D-glucose 6-phosphate = beta-D-glucose 6-phosphate</text>
        <dbReference type="Rhea" id="RHEA:16249"/>
        <dbReference type="ChEBI" id="CHEBI:58225"/>
        <dbReference type="ChEBI" id="CHEBI:58247"/>
        <dbReference type="EC" id="5.1.3.15"/>
    </reaction>
</comment>
<evidence type="ECO:0000256" key="4">
    <source>
        <dbReference type="PIRNR" id="PIRNR016020"/>
    </source>
</evidence>
<reference evidence="5 6" key="1">
    <citation type="submission" date="2020-08" db="EMBL/GenBank/DDBJ databases">
        <title>Functional genomics of gut bacteria from endangered species of beetles.</title>
        <authorList>
            <person name="Carlos-Shanley C."/>
        </authorList>
    </citation>
    <scope>NUCLEOTIDE SEQUENCE [LARGE SCALE GENOMIC DNA]</scope>
    <source>
        <strain evidence="5 6">S00124</strain>
    </source>
</reference>
<dbReference type="PANTHER" id="PTHR11122">
    <property type="entry name" value="APOSPORY-ASSOCIATED PROTEIN C-RELATED"/>
    <property type="match status" value="1"/>
</dbReference>
<evidence type="ECO:0000313" key="6">
    <source>
        <dbReference type="Proteomes" id="UP000562492"/>
    </source>
</evidence>
<gene>
    <name evidence="5" type="ORF">HNP33_000010</name>
</gene>
<dbReference type="InterPro" id="IPR011013">
    <property type="entry name" value="Gal_mutarotase_sf_dom"/>
</dbReference>
<dbReference type="EMBL" id="JACHKZ010000001">
    <property type="protein sequence ID" value="MBB6575962.1"/>
    <property type="molecule type" value="Genomic_DNA"/>
</dbReference>
<dbReference type="Gene3D" id="2.70.98.10">
    <property type="match status" value="1"/>
</dbReference>
<dbReference type="InterPro" id="IPR014718">
    <property type="entry name" value="GH-type_carb-bd"/>
</dbReference>
<dbReference type="SUPFAM" id="SSF74650">
    <property type="entry name" value="Galactose mutarotase-like"/>
    <property type="match status" value="1"/>
</dbReference>
<evidence type="ECO:0000256" key="1">
    <source>
        <dbReference type="ARBA" id="ARBA00001096"/>
    </source>
</evidence>